<dbReference type="RefSeq" id="WP_015051819.1">
    <property type="nucleotide sequence ID" value="NC_018870.1"/>
</dbReference>
<evidence type="ECO:0000313" key="2">
    <source>
        <dbReference type="Proteomes" id="UP000000467"/>
    </source>
</evidence>
<reference evidence="1 2" key="1">
    <citation type="journal article" date="2012" name="BMC Genomics">
        <title>Genome-guided analysis of physiological and morphological traits of the fermentative acetate oxidizer Thermacetogenium phaeum.</title>
        <authorList>
            <person name="Oehler D."/>
            <person name="Poehlein A."/>
            <person name="Leimbach A."/>
            <person name="Muller N."/>
            <person name="Daniel R."/>
            <person name="Gottschalk G."/>
            <person name="Schink B."/>
        </authorList>
    </citation>
    <scope>NUCLEOTIDE SEQUENCE [LARGE SCALE GENOMIC DNA]</scope>
    <source>
        <strain evidence="2">ATCC BAA-254 / DSM 26808 / PB</strain>
    </source>
</reference>
<dbReference type="EMBL" id="CP003732">
    <property type="protein sequence ID" value="AFV12960.1"/>
    <property type="molecule type" value="Genomic_DNA"/>
</dbReference>
<dbReference type="eggNOG" id="ENOG5033I93">
    <property type="taxonomic scope" value="Bacteria"/>
</dbReference>
<gene>
    <name evidence="1" type="ordered locus">Tph_c27950</name>
</gene>
<evidence type="ECO:0000313" key="1">
    <source>
        <dbReference type="EMBL" id="AFV12960.1"/>
    </source>
</evidence>
<name>K4LLX0_THEPS</name>
<dbReference type="KEGG" id="tpz:Tph_c27950"/>
<proteinExistence type="predicted"/>
<protein>
    <submittedName>
        <fullName evidence="1">Uncharacterized protein</fullName>
    </submittedName>
</protein>
<dbReference type="Proteomes" id="UP000000467">
    <property type="component" value="Chromosome"/>
</dbReference>
<sequence length="123" mass="13426">MHLHEAAVSRALELRPPRPLKACEVEGMVSQLLLGLAERLSVKGVVPGHIKAFVTEGERYAAFSCTKPGKVVTRASKEWSGSVFLKPSLRLNVVVFGPGKGEVEELVERCLSELPHLRGERGL</sequence>
<dbReference type="HOGENOM" id="CLU_2014191_0_0_9"/>
<dbReference type="STRING" id="1089553.Tph_c27950"/>
<dbReference type="OrthoDB" id="2112881at2"/>
<dbReference type="AlphaFoldDB" id="K4LLX0"/>
<organism evidence="1 2">
    <name type="scientific">Thermacetogenium phaeum (strain ATCC BAA-254 / DSM 26808 / PB)</name>
    <dbReference type="NCBI Taxonomy" id="1089553"/>
    <lineage>
        <taxon>Bacteria</taxon>
        <taxon>Bacillati</taxon>
        <taxon>Bacillota</taxon>
        <taxon>Clostridia</taxon>
        <taxon>Thermoanaerobacterales</taxon>
        <taxon>Thermoanaerobacteraceae</taxon>
        <taxon>Thermacetogenium</taxon>
    </lineage>
</organism>
<keyword evidence="2" id="KW-1185">Reference proteome</keyword>
<accession>K4LLX0</accession>